<comment type="similarity">
    <text evidence="2">Belongs to the HAD-like hydrolase superfamily. CbbY/CbbZ/Gph/YieH family.</text>
</comment>
<dbReference type="InterPro" id="IPR023214">
    <property type="entry name" value="HAD_sf"/>
</dbReference>
<dbReference type="Gene3D" id="1.10.150.240">
    <property type="entry name" value="Putative phosphatase, domain 2"/>
    <property type="match status" value="1"/>
</dbReference>
<dbReference type="InterPro" id="IPR006439">
    <property type="entry name" value="HAD-SF_hydro_IA"/>
</dbReference>
<dbReference type="InterPro" id="IPR036412">
    <property type="entry name" value="HAD-like_sf"/>
</dbReference>
<dbReference type="RefSeq" id="WP_281894086.1">
    <property type="nucleotide sequence ID" value="NZ_BSDI01000007.1"/>
</dbReference>
<dbReference type="EMBL" id="BSDI01000007">
    <property type="protein sequence ID" value="GLH96805.1"/>
    <property type="molecule type" value="Genomic_DNA"/>
</dbReference>
<evidence type="ECO:0000256" key="1">
    <source>
        <dbReference type="ARBA" id="ARBA00001946"/>
    </source>
</evidence>
<dbReference type="PANTHER" id="PTHR46193">
    <property type="entry name" value="6-PHOSPHOGLUCONATE PHOSPHATASE"/>
    <property type="match status" value="1"/>
</dbReference>
<evidence type="ECO:0000256" key="3">
    <source>
        <dbReference type="ARBA" id="ARBA00022723"/>
    </source>
</evidence>
<evidence type="ECO:0000313" key="6">
    <source>
        <dbReference type="EMBL" id="GLH96805.1"/>
    </source>
</evidence>
<protein>
    <submittedName>
        <fullName evidence="6">Hydrolase</fullName>
    </submittedName>
</protein>
<organism evidence="6 7">
    <name type="scientific">Phytohabitans aurantiacus</name>
    <dbReference type="NCBI Taxonomy" id="3016789"/>
    <lineage>
        <taxon>Bacteria</taxon>
        <taxon>Bacillati</taxon>
        <taxon>Actinomycetota</taxon>
        <taxon>Actinomycetes</taxon>
        <taxon>Micromonosporales</taxon>
        <taxon>Micromonosporaceae</taxon>
    </lineage>
</organism>
<dbReference type="InterPro" id="IPR023198">
    <property type="entry name" value="PGP-like_dom2"/>
</dbReference>
<evidence type="ECO:0000256" key="4">
    <source>
        <dbReference type="ARBA" id="ARBA00022842"/>
    </source>
</evidence>
<proteinExistence type="inferred from homology"/>
<keyword evidence="4" id="KW-0460">Magnesium</keyword>
<sequence>MTGGQILAVAFDLDGTLVDLERFHHDSLLRAAREVGIELTWEQARRSVPNFIGGPDAVVAAGIAALSPAGAAPAEILAAKQRYFTTAIGAVSQIVPRDGVGEILDQLGRQGLPVAVGTVTEREIAVGILDRAGLLPMFGEDRVVTLEDVPRPKPAPDIYLETARRLDVEPVAQLVFEDSLTGMAAARSAGSPFVAMPTVRAPDYLASVGAAGASAVFRDWRDPGLLSLLAHLLATPGRVYYG</sequence>
<dbReference type="InterPro" id="IPR051600">
    <property type="entry name" value="Beta-PGM-like"/>
</dbReference>
<keyword evidence="5" id="KW-0119">Carbohydrate metabolism</keyword>
<dbReference type="Pfam" id="PF00702">
    <property type="entry name" value="Hydrolase"/>
    <property type="match status" value="1"/>
</dbReference>
<keyword evidence="6" id="KW-0378">Hydrolase</keyword>
<dbReference type="Gene3D" id="3.40.50.1000">
    <property type="entry name" value="HAD superfamily/HAD-like"/>
    <property type="match status" value="1"/>
</dbReference>
<comment type="caution">
    <text evidence="6">The sequence shown here is derived from an EMBL/GenBank/DDBJ whole genome shotgun (WGS) entry which is preliminary data.</text>
</comment>
<evidence type="ECO:0000313" key="7">
    <source>
        <dbReference type="Proteomes" id="UP001144280"/>
    </source>
</evidence>
<reference evidence="6" key="1">
    <citation type="submission" date="2022-12" db="EMBL/GenBank/DDBJ databases">
        <title>New Phytohabitans aurantiacus sp. RD004123 nov., an actinomycete isolated from soil.</title>
        <authorList>
            <person name="Triningsih D.W."/>
            <person name="Harunari E."/>
            <person name="Igarashi Y."/>
        </authorList>
    </citation>
    <scope>NUCLEOTIDE SEQUENCE</scope>
    <source>
        <strain evidence="6">RD004123</strain>
    </source>
</reference>
<evidence type="ECO:0000256" key="5">
    <source>
        <dbReference type="ARBA" id="ARBA00023277"/>
    </source>
</evidence>
<evidence type="ECO:0000256" key="2">
    <source>
        <dbReference type="ARBA" id="ARBA00006171"/>
    </source>
</evidence>
<accession>A0ABQ5QQ85</accession>
<dbReference type="Proteomes" id="UP001144280">
    <property type="component" value="Unassembled WGS sequence"/>
</dbReference>
<comment type="cofactor">
    <cofactor evidence="1">
        <name>Mg(2+)</name>
        <dbReference type="ChEBI" id="CHEBI:18420"/>
    </cofactor>
</comment>
<dbReference type="NCBIfam" id="TIGR01509">
    <property type="entry name" value="HAD-SF-IA-v3"/>
    <property type="match status" value="1"/>
</dbReference>
<dbReference type="SFLD" id="SFLDS00003">
    <property type="entry name" value="Haloacid_Dehalogenase"/>
    <property type="match status" value="1"/>
</dbReference>
<dbReference type="SUPFAM" id="SSF56784">
    <property type="entry name" value="HAD-like"/>
    <property type="match status" value="1"/>
</dbReference>
<name>A0ABQ5QQ85_9ACTN</name>
<dbReference type="PANTHER" id="PTHR46193:SF18">
    <property type="entry name" value="HEXITOL PHOSPHATASE B"/>
    <property type="match status" value="1"/>
</dbReference>
<keyword evidence="3" id="KW-0479">Metal-binding</keyword>
<keyword evidence="7" id="KW-1185">Reference proteome</keyword>
<gene>
    <name evidence="6" type="ORF">Pa4123_20790</name>
</gene>
<dbReference type="SFLD" id="SFLDG01129">
    <property type="entry name" value="C1.5:_HAD__Beta-PGM__Phosphata"/>
    <property type="match status" value="1"/>
</dbReference>
<dbReference type="GO" id="GO:0016787">
    <property type="term" value="F:hydrolase activity"/>
    <property type="evidence" value="ECO:0007669"/>
    <property type="project" value="UniProtKB-KW"/>
</dbReference>